<dbReference type="EC" id="2.3.1.39" evidence="1"/>
<keyword evidence="1" id="KW-0808">Transferase</keyword>
<reference evidence="2" key="1">
    <citation type="journal article" date="2006" name="J. Bacteriol.">
        <title>The genome of the obligately intracellular bacterium Ehrlichia canis reveals themes of complex membrane structure and immune evasion strategies.</title>
        <authorList>
            <person name="Mavromatis K."/>
            <person name="Doyle C.K."/>
            <person name="Lykidis A."/>
            <person name="Ivanova N."/>
            <person name="Francino M.P."/>
            <person name="Chain P."/>
            <person name="Shin M."/>
            <person name="Malfatti S."/>
            <person name="Larimer F."/>
            <person name="Copeland A."/>
            <person name="Detter J.C."/>
            <person name="Land M."/>
            <person name="Richardson P.M."/>
            <person name="Yu X.J."/>
            <person name="Walker D.H."/>
            <person name="McBride J.W."/>
            <person name="Kyrpides N.C."/>
        </authorList>
    </citation>
    <scope>NUCLEOTIDE SEQUENCE [LARGE SCALE GENOMIC DNA]</scope>
    <source>
        <strain evidence="2">Jake</strain>
    </source>
</reference>
<accession>A0ACA6AWI6</accession>
<dbReference type="EMBL" id="CP000107">
    <property type="protein sequence ID" value="AAZ68812.1"/>
    <property type="molecule type" value="Genomic_DNA"/>
</dbReference>
<gene>
    <name evidence="1" type="ordered locus">Ecaj_0781</name>
</gene>
<organism evidence="1 2">
    <name type="scientific">Ehrlichia canis (strain Jake)</name>
    <dbReference type="NCBI Taxonomy" id="269484"/>
    <lineage>
        <taxon>Bacteria</taxon>
        <taxon>Pseudomonadati</taxon>
        <taxon>Pseudomonadota</taxon>
        <taxon>Alphaproteobacteria</taxon>
        <taxon>Rickettsiales</taxon>
        <taxon>Anaplasmataceae</taxon>
        <taxon>Ehrlichia</taxon>
    </lineage>
</organism>
<evidence type="ECO:0000313" key="2">
    <source>
        <dbReference type="Proteomes" id="UP000000435"/>
    </source>
</evidence>
<keyword evidence="2" id="KW-1185">Reference proteome</keyword>
<dbReference type="Proteomes" id="UP000000435">
    <property type="component" value="Chromosome"/>
</dbReference>
<protein>
    <submittedName>
        <fullName evidence="1">Malonyl CoA-acyl carrier protein transacylase</fullName>
        <ecNumber evidence="1">2.3.1.39</ecNumber>
    </submittedName>
</protein>
<name>A0ACA6AWI6_EHRCJ</name>
<evidence type="ECO:0000313" key="1">
    <source>
        <dbReference type="EMBL" id="AAZ68812.1"/>
    </source>
</evidence>
<proteinExistence type="predicted"/>
<keyword evidence="1" id="KW-0012">Acyltransferase</keyword>
<sequence length="326" mass="35598">MYKMILMFPGQGSQFVSMGKDIYDNFAVARYVFHEVDDILNKKLSKIMFEGSIENLTSTDNAQLALMVTSIATLRAIEYVLGKPIHLFNKVKYMAGHSVGECVALCASGALTLYEVTQLLLIRSQAMYDAVPLGYGGMCALIGGSLEDVENVVKMAQEYGVCEIANDNCDGQVVVSGVKAALEQLPDLIKDTGIKKVIKLQVSGPFHSSLMNSACDKLQQFIERIEDMKMPLVKVISNVSATEYTDCLMIKDLIAKQLISRVRWRESILYMIKQGCTCFIEVGAGTTLSGLVKRISPNVSAVSVNTASCIDSITQHFAVNAGFVNA</sequence>